<dbReference type="EMBL" id="JAYDCJ010000003">
    <property type="protein sequence ID" value="MEA1081018.1"/>
    <property type="molecule type" value="Genomic_DNA"/>
</dbReference>
<accession>A0ABU5NYX4</accession>
<gene>
    <name evidence="2" type="ORF">U5822_10080</name>
</gene>
<evidence type="ECO:0000256" key="1">
    <source>
        <dbReference type="SAM" id="Phobius"/>
    </source>
</evidence>
<keyword evidence="1" id="KW-0472">Membrane</keyword>
<name>A0ABU5NYX4_9GAMM</name>
<evidence type="ECO:0000313" key="2">
    <source>
        <dbReference type="EMBL" id="MEA1081018.1"/>
    </source>
</evidence>
<comment type="caution">
    <text evidence="2">The sequence shown here is derived from an EMBL/GenBank/DDBJ whole genome shotgun (WGS) entry which is preliminary data.</text>
</comment>
<keyword evidence="1" id="KW-1133">Transmembrane helix</keyword>
<feature type="transmembrane region" description="Helical" evidence="1">
    <location>
        <begin position="13"/>
        <end position="33"/>
    </location>
</feature>
<evidence type="ECO:0000313" key="3">
    <source>
        <dbReference type="Proteomes" id="UP001305746"/>
    </source>
</evidence>
<dbReference type="Proteomes" id="UP001305746">
    <property type="component" value="Unassembled WGS sequence"/>
</dbReference>
<organism evidence="2 3">
    <name type="scientific">Marinobacter qingdaonensis</name>
    <dbReference type="NCBI Taxonomy" id="3108486"/>
    <lineage>
        <taxon>Bacteria</taxon>
        <taxon>Pseudomonadati</taxon>
        <taxon>Pseudomonadota</taxon>
        <taxon>Gammaproteobacteria</taxon>
        <taxon>Pseudomonadales</taxon>
        <taxon>Marinobacteraceae</taxon>
        <taxon>Marinobacter</taxon>
    </lineage>
</organism>
<keyword evidence="3" id="KW-1185">Reference proteome</keyword>
<reference evidence="2 3" key="1">
    <citation type="submission" date="2023-12" db="EMBL/GenBank/DDBJ databases">
        <title>Marinobacter qingdaonensis sp. nov., isolated from the intertidal sediment of Qingdao, PR China.</title>
        <authorList>
            <person name="Li Y."/>
        </authorList>
    </citation>
    <scope>NUCLEOTIDE SEQUENCE [LARGE SCALE GENOMIC DNA]</scope>
    <source>
        <strain evidence="2 3">ASW11-75</strain>
    </source>
</reference>
<sequence length="132" mass="14943">MSSELLTAVAEKIMVFSMLGGFFLLILILTFFFPKVREIEGHISTPGKQLDGIRIIWGNGPIGRWMRVVHVYFFFVFRNLPRIGPRIESRMGDEREALPNGLKLWVLLPVSILFILGASSILAAWYLGVFSS</sequence>
<protein>
    <submittedName>
        <fullName evidence="2">Uncharacterized protein</fullName>
    </submittedName>
</protein>
<dbReference type="RefSeq" id="WP_322855495.1">
    <property type="nucleotide sequence ID" value="NZ_JAYDCJ010000003.1"/>
</dbReference>
<proteinExistence type="predicted"/>
<feature type="transmembrane region" description="Helical" evidence="1">
    <location>
        <begin position="104"/>
        <end position="127"/>
    </location>
</feature>
<keyword evidence="1" id="KW-0812">Transmembrane</keyword>